<evidence type="ECO:0000313" key="1">
    <source>
        <dbReference type="EMBL" id="KAF5339147.1"/>
    </source>
</evidence>
<gene>
    <name evidence="1" type="ORF">D9611_011167</name>
</gene>
<proteinExistence type="predicted"/>
<dbReference type="AlphaFoldDB" id="A0A8H5FJR0"/>
<organism evidence="1 2">
    <name type="scientific">Ephemerocybe angulata</name>
    <dbReference type="NCBI Taxonomy" id="980116"/>
    <lineage>
        <taxon>Eukaryota</taxon>
        <taxon>Fungi</taxon>
        <taxon>Dikarya</taxon>
        <taxon>Basidiomycota</taxon>
        <taxon>Agaricomycotina</taxon>
        <taxon>Agaricomycetes</taxon>
        <taxon>Agaricomycetidae</taxon>
        <taxon>Agaricales</taxon>
        <taxon>Agaricineae</taxon>
        <taxon>Psathyrellaceae</taxon>
        <taxon>Ephemerocybe</taxon>
    </lineage>
</organism>
<dbReference type="EMBL" id="JAACJK010000009">
    <property type="protein sequence ID" value="KAF5339147.1"/>
    <property type="molecule type" value="Genomic_DNA"/>
</dbReference>
<comment type="caution">
    <text evidence="1">The sequence shown here is derived from an EMBL/GenBank/DDBJ whole genome shotgun (WGS) entry which is preliminary data.</text>
</comment>
<protein>
    <submittedName>
        <fullName evidence="1">Uncharacterized protein</fullName>
    </submittedName>
</protein>
<dbReference type="OrthoDB" id="3035629at2759"/>
<name>A0A8H5FJR0_9AGAR</name>
<dbReference type="Proteomes" id="UP000541558">
    <property type="component" value="Unassembled WGS sequence"/>
</dbReference>
<keyword evidence="2" id="KW-1185">Reference proteome</keyword>
<sequence>MGPLTDNLPRFRFRDLPDDLIRTVFEASANNRDEFSWSLVRVSKTVRSWVEPVLYRNISLDHMKPLHLLHDTITSYSSSKPSSFYSAHVRRLYFGDPWVMQLRKIINILLACSNVTRLSATTLVPGAADDCLVGNHKVWEALRPTWLTINPCLFSPTHRHFRFTAARGSDITQTYNPIFTNVTHLELYFIRTSGDITWSWSTLSLLSTLTHLCIATISGHRSLDCASWNLRAALPWFPSALVVCVFAVPRMNSHFPPNEKQLVLDNGWRVDPRIVAAVSREYYMSELEKGPEGAWIEDEAIYRWNEHKDRADDDDAFWERAVAMAQRRREAIANSTQADG</sequence>
<accession>A0A8H5FJR0</accession>
<reference evidence="1 2" key="1">
    <citation type="journal article" date="2020" name="ISME J.">
        <title>Uncovering the hidden diversity of litter-decomposition mechanisms in mushroom-forming fungi.</title>
        <authorList>
            <person name="Floudas D."/>
            <person name="Bentzer J."/>
            <person name="Ahren D."/>
            <person name="Johansson T."/>
            <person name="Persson P."/>
            <person name="Tunlid A."/>
        </authorList>
    </citation>
    <scope>NUCLEOTIDE SEQUENCE [LARGE SCALE GENOMIC DNA]</scope>
    <source>
        <strain evidence="1 2">CBS 175.51</strain>
    </source>
</reference>
<evidence type="ECO:0000313" key="2">
    <source>
        <dbReference type="Proteomes" id="UP000541558"/>
    </source>
</evidence>